<name>A0ABT2N647_9CYAN</name>
<dbReference type="PANTHER" id="PTHR33375">
    <property type="entry name" value="CHROMOSOME-PARTITIONING PROTEIN PARB-RELATED"/>
    <property type="match status" value="1"/>
</dbReference>
<reference evidence="3 4" key="1">
    <citation type="journal article" date="2022" name="Front. Microbiol.">
        <title>High genomic differentiation and limited gene flow indicate recent cryptic speciation within the genus Laspinema (cyanobacteria).</title>
        <authorList>
            <person name="Stanojkovic A."/>
            <person name="Skoupy S."/>
            <person name="Skaloud P."/>
            <person name="Dvorak P."/>
        </authorList>
    </citation>
    <scope>NUCLEOTIDE SEQUENCE [LARGE SCALE GENOMIC DNA]</scope>
    <source>
        <strain evidence="3 4">D3b</strain>
    </source>
</reference>
<sequence>MDSQNIPHLIPTFLSSKTLRLEQICQSKFQPRNYFNEVAMEELAASIKEHGILQPLLVRPMPGNQYELVAGERRYKAAQALGLTVVPVTVREMTDPEVLQYALVENLQREDLNPVEETEGILQLLEMRLQKDRDWIISLLNSIANGKRGLTDGAVRNRELTDGAVRNREQQLIQDVFATIGRLTPESFRTHRLPLLKLPPELFEALRYGRIKWTKAKEIAKLESESERLALLERAIAQSLSLRQIQQIVREKKTPRNSAQQQREVEGLLQQFTHFKAWDNPDKRYKMESLLTELKELLTEQD</sequence>
<gene>
    <name evidence="3" type="ORF">NG792_05765</name>
</gene>
<dbReference type="RefSeq" id="WP_261234826.1">
    <property type="nucleotide sequence ID" value="NZ_JAMXFA010000006.1"/>
</dbReference>
<evidence type="ECO:0000313" key="4">
    <source>
        <dbReference type="Proteomes" id="UP001525961"/>
    </source>
</evidence>
<dbReference type="InterPro" id="IPR036086">
    <property type="entry name" value="ParB/Sulfiredoxin_sf"/>
</dbReference>
<accession>A0ABT2N647</accession>
<dbReference type="Proteomes" id="UP001525961">
    <property type="component" value="Unassembled WGS sequence"/>
</dbReference>
<protein>
    <submittedName>
        <fullName evidence="3">ParB/RepB/Spo0J family partition protein</fullName>
    </submittedName>
</protein>
<comment type="similarity">
    <text evidence="1">Belongs to the ParB family.</text>
</comment>
<dbReference type="SMART" id="SM00470">
    <property type="entry name" value="ParB"/>
    <property type="match status" value="1"/>
</dbReference>
<dbReference type="InterPro" id="IPR041468">
    <property type="entry name" value="HTH_ParB/Spo0J"/>
</dbReference>
<organism evidence="3 4">
    <name type="scientific">Laspinema olomoucense D3b</name>
    <dbReference type="NCBI Taxonomy" id="2953688"/>
    <lineage>
        <taxon>Bacteria</taxon>
        <taxon>Bacillati</taxon>
        <taxon>Cyanobacteriota</taxon>
        <taxon>Cyanophyceae</taxon>
        <taxon>Oscillatoriophycideae</taxon>
        <taxon>Oscillatoriales</taxon>
        <taxon>Laspinemataceae</taxon>
        <taxon>Laspinema</taxon>
        <taxon>Laspinema olomoucense</taxon>
    </lineage>
</organism>
<proteinExistence type="inferred from homology"/>
<dbReference type="Pfam" id="PF02195">
    <property type="entry name" value="ParB_N"/>
    <property type="match status" value="1"/>
</dbReference>
<dbReference type="Pfam" id="PF17762">
    <property type="entry name" value="HTH_ParB"/>
    <property type="match status" value="1"/>
</dbReference>
<evidence type="ECO:0000259" key="2">
    <source>
        <dbReference type="SMART" id="SM00470"/>
    </source>
</evidence>
<dbReference type="InterPro" id="IPR050336">
    <property type="entry name" value="Chromosome_partition/occlusion"/>
</dbReference>
<dbReference type="Gene3D" id="1.10.10.2830">
    <property type="match status" value="1"/>
</dbReference>
<evidence type="ECO:0000313" key="3">
    <source>
        <dbReference type="EMBL" id="MCT7977205.1"/>
    </source>
</evidence>
<feature type="domain" description="ParB-like N-terminal" evidence="2">
    <location>
        <begin position="17"/>
        <end position="107"/>
    </location>
</feature>
<dbReference type="NCBIfam" id="TIGR00180">
    <property type="entry name" value="parB_part"/>
    <property type="match status" value="1"/>
</dbReference>
<dbReference type="EMBL" id="JAMXFA010000006">
    <property type="protein sequence ID" value="MCT7977205.1"/>
    <property type="molecule type" value="Genomic_DNA"/>
</dbReference>
<dbReference type="SUPFAM" id="SSF110849">
    <property type="entry name" value="ParB/Sulfiredoxin"/>
    <property type="match status" value="1"/>
</dbReference>
<evidence type="ECO:0000256" key="1">
    <source>
        <dbReference type="ARBA" id="ARBA00006295"/>
    </source>
</evidence>
<dbReference type="InterPro" id="IPR004437">
    <property type="entry name" value="ParB/RepB/Spo0J"/>
</dbReference>
<keyword evidence="4" id="KW-1185">Reference proteome</keyword>
<comment type="caution">
    <text evidence="3">The sequence shown here is derived from an EMBL/GenBank/DDBJ whole genome shotgun (WGS) entry which is preliminary data.</text>
</comment>
<dbReference type="InterPro" id="IPR003115">
    <property type="entry name" value="ParB_N"/>
</dbReference>
<dbReference type="CDD" id="cd16393">
    <property type="entry name" value="SPO0J_N"/>
    <property type="match status" value="1"/>
</dbReference>
<dbReference type="SUPFAM" id="SSF109709">
    <property type="entry name" value="KorB DNA-binding domain-like"/>
    <property type="match status" value="1"/>
</dbReference>
<dbReference type="Gene3D" id="3.90.1530.30">
    <property type="match status" value="1"/>
</dbReference>
<dbReference type="PANTHER" id="PTHR33375:SF7">
    <property type="entry name" value="CHROMOSOME 2-PARTITIONING PROTEIN PARB-RELATED"/>
    <property type="match status" value="1"/>
</dbReference>